<dbReference type="KEGG" id="lenr:94171780"/>
<gene>
    <name evidence="1" type="ORF">CUR178_04563</name>
</gene>
<dbReference type="EMBL" id="JAFHKP010000028">
    <property type="protein sequence ID" value="KAG5475112.1"/>
    <property type="molecule type" value="Genomic_DNA"/>
</dbReference>
<protein>
    <submittedName>
        <fullName evidence="1">Uncharacterized protein</fullName>
    </submittedName>
</protein>
<dbReference type="InterPro" id="IPR029063">
    <property type="entry name" value="SAM-dependent_MTases_sf"/>
</dbReference>
<proteinExistence type="predicted"/>
<dbReference type="GeneID" id="94171780"/>
<dbReference type="SUPFAM" id="SSF53335">
    <property type="entry name" value="S-adenosyl-L-methionine-dependent methyltransferases"/>
    <property type="match status" value="1"/>
</dbReference>
<accession>A0A836GWF9</accession>
<dbReference type="Gene3D" id="3.40.50.150">
    <property type="entry name" value="Vaccinia Virus protein VP39"/>
    <property type="match status" value="1"/>
</dbReference>
<organism evidence="1 2">
    <name type="scientific">Leishmania enriettii</name>
    <dbReference type="NCBI Taxonomy" id="5663"/>
    <lineage>
        <taxon>Eukaryota</taxon>
        <taxon>Discoba</taxon>
        <taxon>Euglenozoa</taxon>
        <taxon>Kinetoplastea</taxon>
        <taxon>Metakinetoplastina</taxon>
        <taxon>Trypanosomatida</taxon>
        <taxon>Trypanosomatidae</taxon>
        <taxon>Leishmaniinae</taxon>
        <taxon>Leishmania</taxon>
    </lineage>
</organism>
<evidence type="ECO:0000313" key="1">
    <source>
        <dbReference type="EMBL" id="KAG5475112.1"/>
    </source>
</evidence>
<keyword evidence="2" id="KW-1185">Reference proteome</keyword>
<comment type="caution">
    <text evidence="1">The sequence shown here is derived from an EMBL/GenBank/DDBJ whole genome shotgun (WGS) entry which is preliminary data.</text>
</comment>
<reference evidence="1 2" key="1">
    <citation type="submission" date="2021-02" db="EMBL/GenBank/DDBJ databases">
        <title>Leishmania (Mundinia) enrietti genome sequencing and assembly.</title>
        <authorList>
            <person name="Almutairi H."/>
            <person name="Gatherer D."/>
        </authorList>
    </citation>
    <scope>NUCLEOTIDE SEQUENCE [LARGE SCALE GENOMIC DNA]</scope>
    <source>
        <strain evidence="1">CUR178</strain>
    </source>
</reference>
<sequence length="152" mass="15961">MTVGEIASALGSSTLFRGLTGDIVDEWRSATYEEEPTWWLGAEEPPSFALNVCVFACSFPGCASPAAVPLPLFVTLASYAAQVLNGAAEEPMVRVFLRGTVVLVPLCGDSAALRYMAEHVAAIVVGVDLAAVALRLGERRFSEVSSCAPNAP</sequence>
<evidence type="ECO:0000313" key="2">
    <source>
        <dbReference type="Proteomes" id="UP000674179"/>
    </source>
</evidence>
<dbReference type="AlphaFoldDB" id="A0A836GWF9"/>
<dbReference type="RefSeq" id="XP_067691641.1">
    <property type="nucleotide sequence ID" value="XM_067836270.1"/>
</dbReference>
<dbReference type="OrthoDB" id="276151at2759"/>
<dbReference type="Proteomes" id="UP000674179">
    <property type="component" value="Chromosome 28"/>
</dbReference>
<name>A0A836GWF9_LEIEN</name>